<evidence type="ECO:0000256" key="1">
    <source>
        <dbReference type="SAM" id="Coils"/>
    </source>
</evidence>
<evidence type="ECO:0000313" key="2">
    <source>
        <dbReference type="EMBL" id="KAK0058672.1"/>
    </source>
</evidence>
<comment type="caution">
    <text evidence="2">The sequence shown here is derived from an EMBL/GenBank/DDBJ whole genome shotgun (WGS) entry which is preliminary data.</text>
</comment>
<dbReference type="Proteomes" id="UP001233172">
    <property type="component" value="Unassembled WGS sequence"/>
</dbReference>
<sequence length="79" mass="9460">MDEFKPRSIEVIIEQANMIGIEGEELREFVLNQQKLDLKRLTLEMEIKAMEAEERKQMREVEDKKLERELEIKLSMHGD</sequence>
<dbReference type="EMBL" id="JASAOG010000047">
    <property type="protein sequence ID" value="KAK0058672.1"/>
    <property type="molecule type" value="Genomic_DNA"/>
</dbReference>
<dbReference type="AlphaFoldDB" id="A0AAD8BRF5"/>
<proteinExistence type="predicted"/>
<reference evidence="2" key="1">
    <citation type="journal article" date="2023" name="PLoS Negl. Trop. Dis.">
        <title>A genome sequence for Biomphalaria pfeifferi, the major vector snail for the human-infecting parasite Schistosoma mansoni.</title>
        <authorList>
            <person name="Bu L."/>
            <person name="Lu L."/>
            <person name="Laidemitt M.R."/>
            <person name="Zhang S.M."/>
            <person name="Mutuku M."/>
            <person name="Mkoji G."/>
            <person name="Steinauer M."/>
            <person name="Loker E.S."/>
        </authorList>
    </citation>
    <scope>NUCLEOTIDE SEQUENCE</scope>
    <source>
        <strain evidence="2">KasaAsao</strain>
    </source>
</reference>
<organism evidence="2 3">
    <name type="scientific">Biomphalaria pfeifferi</name>
    <name type="common">Bloodfluke planorb</name>
    <name type="synonym">Freshwater snail</name>
    <dbReference type="NCBI Taxonomy" id="112525"/>
    <lineage>
        <taxon>Eukaryota</taxon>
        <taxon>Metazoa</taxon>
        <taxon>Spiralia</taxon>
        <taxon>Lophotrochozoa</taxon>
        <taxon>Mollusca</taxon>
        <taxon>Gastropoda</taxon>
        <taxon>Heterobranchia</taxon>
        <taxon>Euthyneura</taxon>
        <taxon>Panpulmonata</taxon>
        <taxon>Hygrophila</taxon>
        <taxon>Lymnaeoidea</taxon>
        <taxon>Planorbidae</taxon>
        <taxon>Biomphalaria</taxon>
    </lineage>
</organism>
<keyword evidence="3" id="KW-1185">Reference proteome</keyword>
<name>A0AAD8BRF5_BIOPF</name>
<gene>
    <name evidence="2" type="ORF">Bpfe_011977</name>
</gene>
<protein>
    <submittedName>
        <fullName evidence="2">Reticulocyte-binding protein PFD0110w-like isoform X1</fullName>
    </submittedName>
</protein>
<accession>A0AAD8BRF5</accession>
<feature type="coiled-coil region" evidence="1">
    <location>
        <begin position="33"/>
        <end position="69"/>
    </location>
</feature>
<reference evidence="2" key="2">
    <citation type="submission" date="2023-04" db="EMBL/GenBank/DDBJ databases">
        <authorList>
            <person name="Bu L."/>
            <person name="Lu L."/>
            <person name="Laidemitt M.R."/>
            <person name="Zhang S.M."/>
            <person name="Mutuku M."/>
            <person name="Mkoji G."/>
            <person name="Steinauer M."/>
            <person name="Loker E.S."/>
        </authorList>
    </citation>
    <scope>NUCLEOTIDE SEQUENCE</scope>
    <source>
        <strain evidence="2">KasaAsao</strain>
        <tissue evidence="2">Whole Snail</tissue>
    </source>
</reference>
<keyword evidence="1" id="KW-0175">Coiled coil</keyword>
<evidence type="ECO:0000313" key="3">
    <source>
        <dbReference type="Proteomes" id="UP001233172"/>
    </source>
</evidence>